<dbReference type="EMBL" id="UHFT01000001">
    <property type="protein sequence ID" value="SUN80700.1"/>
    <property type="molecule type" value="Genomic_DNA"/>
</dbReference>
<dbReference type="Proteomes" id="UP000255236">
    <property type="component" value="Unassembled WGS sequence"/>
</dbReference>
<reference evidence="4" key="1">
    <citation type="submission" date="2018-06" db="EMBL/GenBank/DDBJ databases">
        <authorList>
            <consortium name="Pathogen Informatics"/>
            <person name="Doyle S."/>
        </authorList>
    </citation>
    <scope>NUCLEOTIDE SEQUENCE [LARGE SCALE GENOMIC DNA]</scope>
    <source>
        <strain evidence="4">NCTC11063</strain>
    </source>
</reference>
<keyword evidence="3" id="KW-1133">Transmembrane helix</keyword>
<keyword evidence="3" id="KW-0812">Transmembrane</keyword>
<name>A0A380L6G4_9STRE</name>
<feature type="transmembrane region" description="Helical" evidence="3">
    <location>
        <begin position="436"/>
        <end position="461"/>
    </location>
</feature>
<dbReference type="RefSeq" id="WP_115263392.1">
    <property type="nucleotide sequence ID" value="NZ_UHFT01000001.1"/>
</dbReference>
<keyword evidence="1" id="KW-0175">Coiled coil</keyword>
<feature type="coiled-coil region" evidence="1">
    <location>
        <begin position="471"/>
        <end position="508"/>
    </location>
</feature>
<proteinExistence type="predicted"/>
<evidence type="ECO:0000313" key="4">
    <source>
        <dbReference type="EMBL" id="SUN80700.1"/>
    </source>
</evidence>
<protein>
    <submittedName>
        <fullName evidence="4">Domain of uncharacterized function (DUF1994)</fullName>
    </submittedName>
</protein>
<evidence type="ECO:0000256" key="3">
    <source>
        <dbReference type="SAM" id="Phobius"/>
    </source>
</evidence>
<dbReference type="AlphaFoldDB" id="A0A380L6G4"/>
<accession>A0A380L6G4</accession>
<keyword evidence="3" id="KW-0472">Membrane</keyword>
<feature type="region of interest" description="Disordered" evidence="2">
    <location>
        <begin position="205"/>
        <end position="236"/>
    </location>
</feature>
<sequence>MEVKQNELVKQELHDEEFNFEDFDFDSMEDLLNQDIEELSIDLNKLGEEKELISNPDSLGKEIYNSIFNQLGAQSGLDLSSDTLIKQYRKNHKGETSRSAGVDALQDKKYVNVQKANTAASKTNDGVKDAYTGKIVKTSDGHQINTDHVVSRKEIYGNGFKKRLRELSGNEVKDLANLDENLVATNESLNKSKGDKSVKEYTKAQEQRKKDLINQNQKANEKIKNDSKLSEQEKEAKIRKNNTRLKDKLDADAEKMKVVDKKARKVINKKIAVDATKNVAKEAGTAALRSMLISSAVTLIKSIIDSLVEFWKSANKSWDLFKEKMKQAVSNFFHSLKSVIGNAMSGGIGSIVNNIVSLFGEKVGKIWGILKTGISTIKSAYKILTDKDTPFSIRLAEFGKAITVGLAVASTAFLSESINTALIAVFPALKMMTLPIIGSVSGFIVEMLLGILNGLIAGIVIHQLNKFIANRQKSELSAKTIEKQNEILQKQEVQIALAEKKLDHTKEKALDEIDARHREANDITREILGEIFTPVVKTEYDFDEMQADLESLL</sequence>
<gene>
    <name evidence="4" type="ORF">NCTC11063_01408</name>
</gene>
<evidence type="ECO:0000313" key="5">
    <source>
        <dbReference type="Proteomes" id="UP000255236"/>
    </source>
</evidence>
<evidence type="ECO:0000256" key="2">
    <source>
        <dbReference type="SAM" id="MobiDB-lite"/>
    </source>
</evidence>
<evidence type="ECO:0000256" key="1">
    <source>
        <dbReference type="SAM" id="Coils"/>
    </source>
</evidence>
<comment type="caution">
    <text evidence="4">The sequence shown here is derived from an EMBL/GenBank/DDBJ whole genome shotgun (WGS) entry which is preliminary data.</text>
</comment>
<keyword evidence="5" id="KW-1185">Reference proteome</keyword>
<organism evidence="4 5">
    <name type="scientific">Streptococcus milleri</name>
    <dbReference type="NCBI Taxonomy" id="33040"/>
    <lineage>
        <taxon>Bacteria</taxon>
        <taxon>Bacillati</taxon>
        <taxon>Bacillota</taxon>
        <taxon>Bacilli</taxon>
        <taxon>Lactobacillales</taxon>
        <taxon>Streptococcaceae</taxon>
        <taxon>Streptococcus</taxon>
    </lineage>
</organism>
<feature type="compositionally biased region" description="Basic and acidic residues" evidence="2">
    <location>
        <begin position="219"/>
        <end position="236"/>
    </location>
</feature>